<dbReference type="EMBL" id="HAEG01016417">
    <property type="protein sequence ID" value="SBS02632.1"/>
    <property type="molecule type" value="Transcribed_RNA"/>
</dbReference>
<dbReference type="AlphaFoldDB" id="A0A1A8RAC9"/>
<protein>
    <submittedName>
        <fullName evidence="1">Uncharacterized protein</fullName>
    </submittedName>
</protein>
<gene>
    <name evidence="1" type="primary">Nfu_g_1_003254</name>
</gene>
<evidence type="ECO:0000313" key="1">
    <source>
        <dbReference type="EMBL" id="SBS02632.1"/>
    </source>
</evidence>
<organism evidence="1">
    <name type="scientific">Nothobranchius pienaari</name>
    <dbReference type="NCBI Taxonomy" id="704102"/>
    <lineage>
        <taxon>Eukaryota</taxon>
        <taxon>Metazoa</taxon>
        <taxon>Chordata</taxon>
        <taxon>Craniata</taxon>
        <taxon>Vertebrata</taxon>
        <taxon>Euteleostomi</taxon>
        <taxon>Actinopterygii</taxon>
        <taxon>Neopterygii</taxon>
        <taxon>Teleostei</taxon>
        <taxon>Neoteleostei</taxon>
        <taxon>Acanthomorphata</taxon>
        <taxon>Ovalentaria</taxon>
        <taxon>Atherinomorphae</taxon>
        <taxon>Cyprinodontiformes</taxon>
        <taxon>Nothobranchiidae</taxon>
        <taxon>Nothobranchius</taxon>
    </lineage>
</organism>
<sequence>LLVQHTVKEGTTIKAKTFKDSVLWLDQNFAQLLLHRFTVLRRAAKARVPASPAVITSALFVLAQLMSRQRFSETLLNCFNF</sequence>
<name>A0A1A8RAC9_9TELE</name>
<feature type="non-terminal residue" evidence="1">
    <location>
        <position position="81"/>
    </location>
</feature>
<proteinExistence type="predicted"/>
<accession>A0A1A8RAC9</accession>
<reference evidence="1" key="2">
    <citation type="submission" date="2016-06" db="EMBL/GenBank/DDBJ databases">
        <title>The genome of a short-lived fish provides insights into sex chromosome evolution and the genetic control of aging.</title>
        <authorList>
            <person name="Reichwald K."/>
            <person name="Felder M."/>
            <person name="Petzold A."/>
            <person name="Koch P."/>
            <person name="Groth M."/>
            <person name="Platzer M."/>
        </authorList>
    </citation>
    <scope>NUCLEOTIDE SEQUENCE</scope>
    <source>
        <tissue evidence="1">Brain</tissue>
    </source>
</reference>
<reference evidence="1" key="1">
    <citation type="submission" date="2016-05" db="EMBL/GenBank/DDBJ databases">
        <authorList>
            <person name="Lavstsen T."/>
            <person name="Jespersen J.S."/>
        </authorList>
    </citation>
    <scope>NUCLEOTIDE SEQUENCE</scope>
    <source>
        <tissue evidence="1">Brain</tissue>
    </source>
</reference>
<feature type="non-terminal residue" evidence="1">
    <location>
        <position position="1"/>
    </location>
</feature>